<name>F7PNB1_9EURY</name>
<dbReference type="EMBL" id="HF571520">
    <property type="protein sequence ID" value="CCQ34585.1"/>
    <property type="molecule type" value="Genomic_DNA"/>
</dbReference>
<dbReference type="InterPro" id="IPR003148">
    <property type="entry name" value="RCK_N"/>
</dbReference>
<feature type="domain" description="RCK N-terminal" evidence="1">
    <location>
        <begin position="11"/>
        <end position="112"/>
    </location>
</feature>
<dbReference type="GO" id="GO:0006813">
    <property type="term" value="P:potassium ion transport"/>
    <property type="evidence" value="ECO:0007669"/>
    <property type="project" value="InterPro"/>
</dbReference>
<reference evidence="3 4" key="1">
    <citation type="journal article" date="2011" name="J. Bacteriol.">
        <title>Genome sequence of Halorhabdus tiamatea, the first archaeon isolated from a deep-sea anoxic brine lake.</title>
        <authorList>
            <person name="Antunes A."/>
            <person name="Alam I."/>
            <person name="Bajic V.B."/>
            <person name="Stingl U."/>
        </authorList>
    </citation>
    <scope>NUCLEOTIDE SEQUENCE [LARGE SCALE GENOMIC DNA]</scope>
    <source>
        <strain evidence="3 4">SARL4B</strain>
    </source>
</reference>
<dbReference type="STRING" id="1033806.HTIA_2477"/>
<evidence type="ECO:0000313" key="2">
    <source>
        <dbReference type="EMBL" id="CCQ34585.1"/>
    </source>
</evidence>
<dbReference type="Gene3D" id="3.40.50.720">
    <property type="entry name" value="NAD(P)-binding Rossmann-like Domain"/>
    <property type="match status" value="1"/>
</dbReference>
<evidence type="ECO:0000313" key="5">
    <source>
        <dbReference type="Proteomes" id="UP000015381"/>
    </source>
</evidence>
<dbReference type="AlphaFoldDB" id="F7PNB1"/>
<dbReference type="eggNOG" id="arCOG01957">
    <property type="taxonomic scope" value="Archaea"/>
</dbReference>
<organism evidence="3 4">
    <name type="scientific">Halorhabdus tiamatea SARL4B</name>
    <dbReference type="NCBI Taxonomy" id="1033806"/>
    <lineage>
        <taxon>Archaea</taxon>
        <taxon>Methanobacteriati</taxon>
        <taxon>Methanobacteriota</taxon>
        <taxon>Stenosarchaea group</taxon>
        <taxon>Halobacteria</taxon>
        <taxon>Halobacteriales</taxon>
        <taxon>Haloarculaceae</taxon>
        <taxon>Halorhabdus</taxon>
    </lineage>
</organism>
<protein>
    <submittedName>
        <fullName evidence="3">TrkA-N domain protein</fullName>
    </submittedName>
</protein>
<dbReference type="EMBL" id="AFNT02000045">
    <property type="protein sequence ID" value="ERJ05062.1"/>
    <property type="molecule type" value="Genomic_DNA"/>
</dbReference>
<evidence type="ECO:0000259" key="1">
    <source>
        <dbReference type="Pfam" id="PF02254"/>
    </source>
</evidence>
<gene>
    <name evidence="3" type="ORF">HLRTI_002934</name>
    <name evidence="2" type="ORF">HTIA_2477</name>
</gene>
<dbReference type="KEGG" id="hti:HTIA_2477"/>
<dbReference type="Proteomes" id="UP000003861">
    <property type="component" value="Unassembled WGS sequence"/>
</dbReference>
<proteinExistence type="predicted"/>
<dbReference type="Pfam" id="PF02254">
    <property type="entry name" value="TrkA_N"/>
    <property type="match status" value="1"/>
</dbReference>
<sequence length="136" mass="14752">MSDDMTSRVDVVVIGRTSDVRAVAEELAASQTVVFVTDRHDQARAAERAGVSTHRTTFETGLGREGVAAEAALVATEEDAVNLLLTQHLRVRGDVDTVITRINDETRRVAFDDVATETLTPAETDVRTVRDTLEAS</sequence>
<dbReference type="Proteomes" id="UP000015381">
    <property type="component" value="Chromosome I"/>
</dbReference>
<reference evidence="2 5" key="3">
    <citation type="journal article" date="2014" name="Environ. Microbiol.">
        <title>Halorhabdus tiamatea: proteogenomics and glycosidase activity measurements identify the first cultivated euryarchaeon from a deep-sea anoxic brine lake as potential polysaccharide degrader.</title>
        <authorList>
            <person name="Werner J."/>
            <person name="Ferrer M."/>
            <person name="Michel G."/>
            <person name="Mann A.J."/>
            <person name="Huang S."/>
            <person name="Juarez S."/>
            <person name="Ciordia S."/>
            <person name="Albar J.P."/>
            <person name="Alcaide M."/>
            <person name="La Cono V."/>
            <person name="Yakimov M.M."/>
            <person name="Antunes A."/>
            <person name="Taborda M."/>
            <person name="Da Costa M.S."/>
            <person name="Amann R.I."/>
            <person name="Gloeckner F.O."/>
            <person name="Golyshina O.V."/>
            <person name="Golyshin P.N."/>
            <person name="Teeling H."/>
        </authorList>
    </citation>
    <scope>NUCLEOTIDE SEQUENCE [LARGE SCALE GENOMIC DNA]</scope>
    <source>
        <strain evidence="5">SARL4B</strain>
        <strain evidence="2">Type strain: SARL4B</strain>
    </source>
</reference>
<reference evidence="3 4" key="2">
    <citation type="journal article" date="2013" name="PLoS ONE">
        <title>INDIGO - INtegrated Data Warehouse of MIcrobial GenOmes with Examples from the Red Sea Extremophiles.</title>
        <authorList>
            <person name="Alam I."/>
            <person name="Antunes A."/>
            <person name="Kamau A.A."/>
            <person name="Ba Alawi W."/>
            <person name="Kalkatawi M."/>
            <person name="Stingl U."/>
            <person name="Bajic V.B."/>
        </authorList>
    </citation>
    <scope>NUCLEOTIDE SEQUENCE [LARGE SCALE GENOMIC DNA]</scope>
    <source>
        <strain evidence="3 4">SARL4B</strain>
    </source>
</reference>
<evidence type="ECO:0000313" key="4">
    <source>
        <dbReference type="Proteomes" id="UP000003861"/>
    </source>
</evidence>
<accession>F7PNB1</accession>
<keyword evidence="5" id="KW-1185">Reference proteome</keyword>
<dbReference type="HOGENOM" id="CLU_130785_0_0_2"/>
<evidence type="ECO:0000313" key="3">
    <source>
        <dbReference type="EMBL" id="ERJ05062.1"/>
    </source>
</evidence>